<evidence type="ECO:0000313" key="2">
    <source>
        <dbReference type="EMBL" id="BDI04851.1"/>
    </source>
</evidence>
<protein>
    <submittedName>
        <fullName evidence="2">Beta-ketoacyl synthase</fullName>
    </submittedName>
</protein>
<dbReference type="InterPro" id="IPR014030">
    <property type="entry name" value="Ketoacyl_synth_N"/>
</dbReference>
<reference evidence="2" key="1">
    <citation type="submission" date="2022-04" db="EMBL/GenBank/DDBJ databases">
        <title>Whole genome sequence of Sphaerotilus sp. FB-5.</title>
        <authorList>
            <person name="Takeda M."/>
            <person name="Narihara S."/>
            <person name="Akimoto M."/>
            <person name="Akimoto R."/>
            <person name="Nishiyashiki S."/>
            <person name="Murakami T."/>
        </authorList>
    </citation>
    <scope>NUCLEOTIDE SEQUENCE</scope>
    <source>
        <strain evidence="2">FB-5</strain>
    </source>
</reference>
<proteinExistence type="predicted"/>
<name>A0ABM7YKJ5_9BURK</name>
<evidence type="ECO:0000313" key="3">
    <source>
        <dbReference type="Proteomes" id="UP001057498"/>
    </source>
</evidence>
<dbReference type="Gene3D" id="3.40.47.10">
    <property type="match status" value="1"/>
</dbReference>
<dbReference type="EMBL" id="AP025730">
    <property type="protein sequence ID" value="BDI04851.1"/>
    <property type="molecule type" value="Genomic_DNA"/>
</dbReference>
<dbReference type="Proteomes" id="UP001057498">
    <property type="component" value="Chromosome"/>
</dbReference>
<feature type="domain" description="Beta-ketoacyl synthase-like N-terminal" evidence="1">
    <location>
        <begin position="135"/>
        <end position="204"/>
    </location>
</feature>
<dbReference type="SUPFAM" id="SSF53901">
    <property type="entry name" value="Thiolase-like"/>
    <property type="match status" value="1"/>
</dbReference>
<keyword evidence="3" id="KW-1185">Reference proteome</keyword>
<organism evidence="2 3">
    <name type="scientific">Sphaerotilus microaerophilus</name>
    <dbReference type="NCBI Taxonomy" id="2914710"/>
    <lineage>
        <taxon>Bacteria</taxon>
        <taxon>Pseudomonadati</taxon>
        <taxon>Pseudomonadota</taxon>
        <taxon>Betaproteobacteria</taxon>
        <taxon>Burkholderiales</taxon>
        <taxon>Sphaerotilaceae</taxon>
        <taxon>Sphaerotilus</taxon>
    </lineage>
</organism>
<dbReference type="Pfam" id="PF00109">
    <property type="entry name" value="ketoacyl-synt"/>
    <property type="match status" value="1"/>
</dbReference>
<sequence length="355" mass="37121">MDEAVYIVGIGACTPVGRTAWSSAAAVRAGIGGFTQHPYMIDTAGEPMRAAIAPWIDIGVTGADRFEALLFPAIDEALETLGERSTDPRRWALALGLPSARPGLAETLTSDLLARIRERYGRALQGVAAFENGHAAGLLGLRAATAKLRSGGLDGCIVAGVDSWIEPETLEWLEQCDQLHGAGPLNNAWGFIPGEGAGALLLVSEGMASSLDLPPLARVLAVGASHEPKRIKTETVCIGEGLTAAFREALAALPPGAQVSDIYCDMNGEPYRADEFGFTALRTKEHFESASDFIAPADTWGDVSAASGPLHLVLACAAAQKHYARGPYAFAWASAEMGERAAAVLACATPAARRA</sequence>
<evidence type="ECO:0000259" key="1">
    <source>
        <dbReference type="Pfam" id="PF00109"/>
    </source>
</evidence>
<accession>A0ABM7YKJ5</accession>
<gene>
    <name evidence="2" type="ORF">CATMQ487_18210</name>
</gene>
<dbReference type="InterPro" id="IPR016039">
    <property type="entry name" value="Thiolase-like"/>
</dbReference>